<name>A0ABY5SYQ8_9SPHN</name>
<dbReference type="Pfam" id="PF14390">
    <property type="entry name" value="DUF4420"/>
    <property type="match status" value="1"/>
</dbReference>
<gene>
    <name evidence="1" type="ORF">L1F33_01555</name>
</gene>
<protein>
    <submittedName>
        <fullName evidence="1">PD-(D/E)XK motif protein</fullName>
    </submittedName>
</protein>
<reference evidence="1" key="1">
    <citation type="submission" date="2022-02" db="EMBL/GenBank/DDBJ databases">
        <title>Qipengyuania spongiae sp. nov., isolated from marine sponge.</title>
        <authorList>
            <person name="Li Z."/>
            <person name="Zhang M."/>
        </authorList>
    </citation>
    <scope>NUCLEOTIDE SEQUENCE</scope>
    <source>
        <strain evidence="1">PHS-Z21</strain>
    </source>
</reference>
<proteinExistence type="predicted"/>
<accession>A0ABY5SYQ8</accession>
<dbReference type="RefSeq" id="WP_265559278.1">
    <property type="nucleotide sequence ID" value="NZ_CP092471.1"/>
</dbReference>
<dbReference type="Proteomes" id="UP001065265">
    <property type="component" value="Chromosome"/>
</dbReference>
<organism evidence="1 2">
    <name type="scientific">Qipengyuania spongiae</name>
    <dbReference type="NCBI Taxonomy" id="2909673"/>
    <lineage>
        <taxon>Bacteria</taxon>
        <taxon>Pseudomonadati</taxon>
        <taxon>Pseudomonadota</taxon>
        <taxon>Alphaproteobacteria</taxon>
        <taxon>Sphingomonadales</taxon>
        <taxon>Erythrobacteraceae</taxon>
        <taxon>Qipengyuania</taxon>
    </lineage>
</organism>
<keyword evidence="2" id="KW-1185">Reference proteome</keyword>
<sequence length="323" mass="36183">MSSRLSPWDGVPTPATDFTVVRVPDLRGVPVYWGRDTASQCLLIVELAGDHTDQLRSENVTLTGIGIDMRLGDTPDRQRLVLTLARHVDADLFQGLCETLIESLREVSESAKALAITLTHLKRWKAFMSGRRTTLSPEQVRGLFAELQMMRSLYSSRLTPPLAVDGWCGADRAQQDFIFGDTAIEVKSLSGRERNSVRISSEDQLETLTSSLYLAVYRLSEMPESNQSISLNELVEMTESELDDALALEEFTRKLSAYGYAPLHDYDSPRFIVSDLKTYRVVDEFPRLVRSGIPNGIVRLSYDIELETIGPFECDSSLILGRV</sequence>
<evidence type="ECO:0000313" key="2">
    <source>
        <dbReference type="Proteomes" id="UP001065265"/>
    </source>
</evidence>
<evidence type="ECO:0000313" key="1">
    <source>
        <dbReference type="EMBL" id="UVI39677.1"/>
    </source>
</evidence>
<dbReference type="EMBL" id="CP092471">
    <property type="protein sequence ID" value="UVI39677.1"/>
    <property type="molecule type" value="Genomic_DNA"/>
</dbReference>
<dbReference type="InterPro" id="IPR025534">
    <property type="entry name" value="DUF4420"/>
</dbReference>